<evidence type="ECO:0000313" key="2">
    <source>
        <dbReference type="Proteomes" id="UP000191024"/>
    </source>
</evidence>
<dbReference type="Proteomes" id="UP000191024">
    <property type="component" value="Chromosome G"/>
</dbReference>
<reference evidence="1 2" key="1">
    <citation type="submission" date="2016-03" db="EMBL/GenBank/DDBJ databases">
        <authorList>
            <person name="Devillers H."/>
        </authorList>
    </citation>
    <scope>NUCLEOTIDE SEQUENCE [LARGE SCALE GENOMIC DNA]</scope>
    <source>
        <strain evidence="1">CBS 11717</strain>
    </source>
</reference>
<name>A0A1G4KBT3_9SACH</name>
<sequence>MYKGVVKRTFSTIFSGILKQKSADLKSTLQFLVQAERPTTLTSIFGDGTKLDGRHVKQITELLNKDLPDGKANKRRIDAQYEILMTRLRQLVEVSVKNVVEDKNPSSVGDRIAKCESSEHLYLLLLELQLSRKLTRGLMAKIVMHSRFAHAKQLSENLVAFDHELELATMVWYRLRGSEAQQVRTAYRDRLIASWRSLSALAQKLVWRSEQRAAGRPGVLDLMQKIPNWTPSDTVALYQALYSIAHELPAPADLVCHNATLTANQIVFVETLRALSPWISQHVSMRKKALSVVRASVEDKVALEATENSEVSVFRYRFIRRLDDLVQQAVRDSDEPEQQAAIQRVLTKLHAEQEQIRSQTVLKFI</sequence>
<dbReference type="OrthoDB" id="4051837at2759"/>
<dbReference type="EMBL" id="LT598469">
    <property type="protein sequence ID" value="SCV01787.1"/>
    <property type="molecule type" value="Genomic_DNA"/>
</dbReference>
<organism evidence="1 2">
    <name type="scientific">Lachancea mirantina</name>
    <dbReference type="NCBI Taxonomy" id="1230905"/>
    <lineage>
        <taxon>Eukaryota</taxon>
        <taxon>Fungi</taxon>
        <taxon>Dikarya</taxon>
        <taxon>Ascomycota</taxon>
        <taxon>Saccharomycotina</taxon>
        <taxon>Saccharomycetes</taxon>
        <taxon>Saccharomycetales</taxon>
        <taxon>Saccharomycetaceae</taxon>
        <taxon>Lachancea</taxon>
    </lineage>
</organism>
<keyword evidence="2" id="KW-1185">Reference proteome</keyword>
<proteinExistence type="predicted"/>
<evidence type="ECO:0000313" key="1">
    <source>
        <dbReference type="EMBL" id="SCV01787.1"/>
    </source>
</evidence>
<protein>
    <submittedName>
        <fullName evidence="1">LAMI_0G13740g1_1</fullName>
    </submittedName>
</protein>
<accession>A0A1G4KBT3</accession>
<dbReference type="AlphaFoldDB" id="A0A1G4KBT3"/>
<gene>
    <name evidence="1" type="ORF">LAMI_0G13740G</name>
</gene>